<dbReference type="NCBIfam" id="TIGR00268">
    <property type="entry name" value="ATP-dependent sacrificial sulfur transferase LarE"/>
    <property type="match status" value="1"/>
</dbReference>
<keyword evidence="2" id="KW-0472">Membrane</keyword>
<keyword evidence="2" id="KW-0812">Transmembrane</keyword>
<reference evidence="4" key="1">
    <citation type="submission" date="2018-01" db="EMBL/GenBank/DDBJ databases">
        <authorList>
            <person name="Regsiter A."/>
            <person name="William W."/>
        </authorList>
    </citation>
    <scope>NUCLEOTIDE SEQUENCE</scope>
    <source>
        <strain evidence="4">TRIP AH-1</strain>
    </source>
</reference>
<sequence>MYQDSVRKKKESLISNLMGVHSLVVAFSGGVDSSFLLAIAQDILKERVIAATARSAIHSHSEIEYAIQFASQRRIRHIVFESGEMNNPEFLSNGPDRCYHCKRQLAETLFAIAEKEGLSHVAHGANVDDLSDYRPGLAAARETGIISPLTDSGLTKAEIRYLSKGMGLENWDMPAMACLATRIPYGSRVTEEKLQMADEAEGFLFELGFKQVRVRHHGTVARIEVGIDEFENLMEDHNRSAIVAKFRGIGFLHVATDLEGYISGKLNRDLEKQTAI</sequence>
<feature type="domain" description="Asparagine synthetase" evidence="3">
    <location>
        <begin position="18"/>
        <end position="81"/>
    </location>
</feature>
<dbReference type="GO" id="GO:0006529">
    <property type="term" value="P:asparagine biosynthetic process"/>
    <property type="evidence" value="ECO:0007669"/>
    <property type="project" value="InterPro"/>
</dbReference>
<dbReference type="Pfam" id="PF00733">
    <property type="entry name" value="Asn_synthase"/>
    <property type="match status" value="1"/>
</dbReference>
<gene>
    <name evidence="4" type="ORF">PITCH_A500006</name>
</gene>
<dbReference type="PANTHER" id="PTHR43169:SF2">
    <property type="entry name" value="NAD_GMP SYNTHASE DOMAIN-CONTAINING PROTEIN"/>
    <property type="match status" value="1"/>
</dbReference>
<dbReference type="SUPFAM" id="SSF52402">
    <property type="entry name" value="Adenine nucleotide alpha hydrolases-like"/>
    <property type="match status" value="1"/>
</dbReference>
<proteinExistence type="predicted"/>
<feature type="transmembrane region" description="Helical" evidence="2">
    <location>
        <begin position="20"/>
        <end position="40"/>
    </location>
</feature>
<name>A0A445N0Q7_9BACT</name>
<dbReference type="Gene3D" id="3.40.50.620">
    <property type="entry name" value="HUPs"/>
    <property type="match status" value="1"/>
</dbReference>
<dbReference type="CDD" id="cd01990">
    <property type="entry name" value="LarE-like"/>
    <property type="match status" value="1"/>
</dbReference>
<organism evidence="4">
    <name type="scientific">uncultured Desulfobacterium sp</name>
    <dbReference type="NCBI Taxonomy" id="201089"/>
    <lineage>
        <taxon>Bacteria</taxon>
        <taxon>Pseudomonadati</taxon>
        <taxon>Thermodesulfobacteriota</taxon>
        <taxon>Desulfobacteria</taxon>
        <taxon>Desulfobacterales</taxon>
        <taxon>Desulfobacteriaceae</taxon>
        <taxon>Desulfobacterium</taxon>
        <taxon>environmental samples</taxon>
    </lineage>
</organism>
<dbReference type="EMBL" id="OJIN01000193">
    <property type="protein sequence ID" value="SPD75263.1"/>
    <property type="molecule type" value="Genomic_DNA"/>
</dbReference>
<dbReference type="InterPro" id="IPR001962">
    <property type="entry name" value="Asn_synthase"/>
</dbReference>
<dbReference type="AlphaFoldDB" id="A0A445N0Q7"/>
<accession>A0A445N0Q7</accession>
<dbReference type="InterPro" id="IPR014729">
    <property type="entry name" value="Rossmann-like_a/b/a_fold"/>
</dbReference>
<evidence type="ECO:0000313" key="4">
    <source>
        <dbReference type="EMBL" id="SPD75263.1"/>
    </source>
</evidence>
<protein>
    <recommendedName>
        <fullName evidence="3">Asparagine synthetase domain-containing protein</fullName>
    </recommendedName>
</protein>
<evidence type="ECO:0000256" key="2">
    <source>
        <dbReference type="SAM" id="Phobius"/>
    </source>
</evidence>
<evidence type="ECO:0000256" key="1">
    <source>
        <dbReference type="PIRSR" id="PIRSR006661-1"/>
    </source>
</evidence>
<dbReference type="PIRSF" id="PIRSF006661">
    <property type="entry name" value="PP-lp_UCP006661"/>
    <property type="match status" value="1"/>
</dbReference>
<evidence type="ECO:0000259" key="3">
    <source>
        <dbReference type="Pfam" id="PF00733"/>
    </source>
</evidence>
<dbReference type="GO" id="GO:0016783">
    <property type="term" value="F:sulfurtransferase activity"/>
    <property type="evidence" value="ECO:0007669"/>
    <property type="project" value="InterPro"/>
</dbReference>
<feature type="active site" description="Nucleophile and sulfur donor" evidence="1">
    <location>
        <position position="178"/>
    </location>
</feature>
<keyword evidence="2" id="KW-1133">Transmembrane helix</keyword>
<dbReference type="PANTHER" id="PTHR43169">
    <property type="entry name" value="EXSB FAMILY PROTEIN"/>
    <property type="match status" value="1"/>
</dbReference>
<dbReference type="InterPro" id="IPR052188">
    <property type="entry name" value="Ni-pincer_cofactor_biosynth"/>
</dbReference>
<dbReference type="InterPro" id="IPR005232">
    <property type="entry name" value="LarE"/>
</dbReference>
<dbReference type="GO" id="GO:0004066">
    <property type="term" value="F:asparagine synthase (glutamine-hydrolyzing) activity"/>
    <property type="evidence" value="ECO:0007669"/>
    <property type="project" value="InterPro"/>
</dbReference>